<dbReference type="OrthoDB" id="79722at2759"/>
<dbReference type="RefSeq" id="XP_008617333.1">
    <property type="nucleotide sequence ID" value="XM_008619111.1"/>
</dbReference>
<organism evidence="3 4">
    <name type="scientific">Saprolegnia diclina (strain VS20)</name>
    <dbReference type="NCBI Taxonomy" id="1156394"/>
    <lineage>
        <taxon>Eukaryota</taxon>
        <taxon>Sar</taxon>
        <taxon>Stramenopiles</taxon>
        <taxon>Oomycota</taxon>
        <taxon>Saprolegniomycetes</taxon>
        <taxon>Saprolegniales</taxon>
        <taxon>Saprolegniaceae</taxon>
        <taxon>Saprolegnia</taxon>
    </lineage>
</organism>
<keyword evidence="4" id="KW-1185">Reference proteome</keyword>
<dbReference type="InterPro" id="IPR012337">
    <property type="entry name" value="RNaseH-like_sf"/>
</dbReference>
<reference evidence="3 4" key="1">
    <citation type="submission" date="2012-04" db="EMBL/GenBank/DDBJ databases">
        <title>The Genome Sequence of Saprolegnia declina VS20.</title>
        <authorList>
            <consortium name="The Broad Institute Genome Sequencing Platform"/>
            <person name="Russ C."/>
            <person name="Nusbaum C."/>
            <person name="Tyler B."/>
            <person name="van West P."/>
            <person name="Dieguez-Uribeondo J."/>
            <person name="de Bruijn I."/>
            <person name="Tripathy S."/>
            <person name="Jiang R."/>
            <person name="Young S.K."/>
            <person name="Zeng Q."/>
            <person name="Gargeya S."/>
            <person name="Fitzgerald M."/>
            <person name="Haas B."/>
            <person name="Abouelleil A."/>
            <person name="Alvarado L."/>
            <person name="Arachchi H.M."/>
            <person name="Berlin A."/>
            <person name="Chapman S.B."/>
            <person name="Goldberg J."/>
            <person name="Griggs A."/>
            <person name="Gujja S."/>
            <person name="Hansen M."/>
            <person name="Howarth C."/>
            <person name="Imamovic A."/>
            <person name="Larimer J."/>
            <person name="McCowen C."/>
            <person name="Montmayeur A."/>
            <person name="Murphy C."/>
            <person name="Neiman D."/>
            <person name="Pearson M."/>
            <person name="Priest M."/>
            <person name="Roberts A."/>
            <person name="Saif S."/>
            <person name="Shea T."/>
            <person name="Sisk P."/>
            <person name="Sykes S."/>
            <person name="Wortman J."/>
            <person name="Nusbaum C."/>
            <person name="Birren B."/>
        </authorList>
    </citation>
    <scope>NUCLEOTIDE SEQUENCE [LARGE SCALE GENOMIC DNA]</scope>
    <source>
        <strain evidence="3 4">VS20</strain>
    </source>
</reference>
<dbReference type="InterPro" id="IPR008906">
    <property type="entry name" value="HATC_C_dom"/>
</dbReference>
<dbReference type="Proteomes" id="UP000030762">
    <property type="component" value="Unassembled WGS sequence"/>
</dbReference>
<dbReference type="SUPFAM" id="SSF53098">
    <property type="entry name" value="Ribonuclease H-like"/>
    <property type="match status" value="1"/>
</dbReference>
<feature type="compositionally biased region" description="Basic and acidic residues" evidence="1">
    <location>
        <begin position="1"/>
        <end position="12"/>
    </location>
</feature>
<evidence type="ECO:0000259" key="2">
    <source>
        <dbReference type="Pfam" id="PF05699"/>
    </source>
</evidence>
<dbReference type="STRING" id="1156394.T0Q6R5"/>
<dbReference type="AlphaFoldDB" id="T0Q6R5"/>
<dbReference type="GeneID" id="19953755"/>
<dbReference type="GO" id="GO:0046983">
    <property type="term" value="F:protein dimerization activity"/>
    <property type="evidence" value="ECO:0007669"/>
    <property type="project" value="InterPro"/>
</dbReference>
<feature type="region of interest" description="Disordered" evidence="1">
    <location>
        <begin position="1"/>
        <end position="21"/>
    </location>
</feature>
<evidence type="ECO:0000313" key="4">
    <source>
        <dbReference type="Proteomes" id="UP000030762"/>
    </source>
</evidence>
<dbReference type="EMBL" id="JH767186">
    <property type="protein sequence ID" value="EQC29155.1"/>
    <property type="molecule type" value="Genomic_DNA"/>
</dbReference>
<dbReference type="eggNOG" id="ENOG502T2EQ">
    <property type="taxonomic scope" value="Eukaryota"/>
</dbReference>
<dbReference type="InParanoid" id="T0Q6R5"/>
<dbReference type="VEuPathDB" id="FungiDB:SDRG_13028"/>
<evidence type="ECO:0000256" key="1">
    <source>
        <dbReference type="SAM" id="MobiDB-lite"/>
    </source>
</evidence>
<evidence type="ECO:0000313" key="3">
    <source>
        <dbReference type="EMBL" id="EQC29155.1"/>
    </source>
</evidence>
<gene>
    <name evidence="3" type="ORF">SDRG_13028</name>
</gene>
<sequence length="328" mass="36731">MSTAPDPERSSLDEMASDQEEDVVEFDQHGIPLDKNQVYGNKTFTHVCTLCTRDVATREGPVDAWKTVLVTTVHTSNACKHMANAHKTHPFSVDYIKDKLEKAVKRLADFDAGQDAAPSKKRLAFNIIDNDQFRTFVASFGGTAPTRASYNEIIEAEYAKFTTTVAKALHDTFALCKNIKFLSLMHDMYLDEGSSDVLEATKVLDAWIALYIDWTTHTEANVMDATGKSFDMWKLYKEVDVLKWFKDVGQVIFPSIAVLARVHLAKPMSNAFQERVFSTVSNIVTAKRNAGDPARVGKLIVLKQKWTGDRPDTKAKKCPMLAPILITY</sequence>
<proteinExistence type="predicted"/>
<feature type="domain" description="HAT C-terminal dimerisation" evidence="2">
    <location>
        <begin position="233"/>
        <end position="304"/>
    </location>
</feature>
<name>T0Q6R5_SAPDV</name>
<protein>
    <recommendedName>
        <fullName evidence="2">HAT C-terminal dimerisation domain-containing protein</fullName>
    </recommendedName>
</protein>
<accession>T0Q6R5</accession>
<dbReference type="Pfam" id="PF05699">
    <property type="entry name" value="Dimer_Tnp_hAT"/>
    <property type="match status" value="1"/>
</dbReference>